<dbReference type="InterPro" id="IPR055178">
    <property type="entry name" value="RsdA/BaiN/AoA(So)-like_dom"/>
</dbReference>
<dbReference type="PRINTS" id="PR00368">
    <property type="entry name" value="FADPNR"/>
</dbReference>
<dbReference type="Pfam" id="PF03486">
    <property type="entry name" value="HI0933_like"/>
    <property type="match status" value="1"/>
</dbReference>
<evidence type="ECO:0000313" key="6">
    <source>
        <dbReference type="EMBL" id="BAU29293.1"/>
    </source>
</evidence>
<gene>
    <name evidence="6" type="ORF">CB4_03480</name>
</gene>
<evidence type="ECO:0000256" key="1">
    <source>
        <dbReference type="ARBA" id="ARBA00001974"/>
    </source>
</evidence>
<comment type="cofactor">
    <cofactor evidence="1">
        <name>FAD</name>
        <dbReference type="ChEBI" id="CHEBI:57692"/>
    </cofactor>
</comment>
<dbReference type="Pfam" id="PF22780">
    <property type="entry name" value="HI0933_like_1st"/>
    <property type="match status" value="1"/>
</dbReference>
<protein>
    <submittedName>
        <fullName evidence="6">Tricarballylate dehydrogenase</fullName>
    </submittedName>
</protein>
<dbReference type="KEGG" id="asoc:CB4_03480"/>
<dbReference type="OrthoDB" id="9773233at2"/>
<dbReference type="EMBL" id="AP017312">
    <property type="protein sequence ID" value="BAU29293.1"/>
    <property type="molecule type" value="Genomic_DNA"/>
</dbReference>
<evidence type="ECO:0000256" key="2">
    <source>
        <dbReference type="ARBA" id="ARBA00022630"/>
    </source>
</evidence>
<feature type="domain" description="RsdA/BaiN/AoA(So)-like insert" evidence="5">
    <location>
        <begin position="194"/>
        <end position="361"/>
    </location>
</feature>
<organism evidence="6 7">
    <name type="scientific">Aneurinibacillus soli</name>
    <dbReference type="NCBI Taxonomy" id="1500254"/>
    <lineage>
        <taxon>Bacteria</taxon>
        <taxon>Bacillati</taxon>
        <taxon>Bacillota</taxon>
        <taxon>Bacilli</taxon>
        <taxon>Bacillales</taxon>
        <taxon>Paenibacillaceae</taxon>
        <taxon>Aneurinibacillus group</taxon>
        <taxon>Aneurinibacillus</taxon>
    </lineage>
</organism>
<feature type="domain" description="RsdA/BaiN/AoA(So)-like Rossmann fold-like" evidence="4">
    <location>
        <begin position="5"/>
        <end position="413"/>
    </location>
</feature>
<dbReference type="SUPFAM" id="SSF51905">
    <property type="entry name" value="FAD/NAD(P)-binding domain"/>
    <property type="match status" value="1"/>
</dbReference>
<keyword evidence="2" id="KW-0285">Flavoprotein</keyword>
<dbReference type="PANTHER" id="PTHR42887:SF2">
    <property type="entry name" value="OS12G0638800 PROTEIN"/>
    <property type="match status" value="1"/>
</dbReference>
<evidence type="ECO:0000256" key="3">
    <source>
        <dbReference type="ARBA" id="ARBA00022827"/>
    </source>
</evidence>
<dbReference type="InterPro" id="IPR023166">
    <property type="entry name" value="BaiN-like_dom_sf"/>
</dbReference>
<dbReference type="InterPro" id="IPR004792">
    <property type="entry name" value="BaiN-like"/>
</dbReference>
<sequence length="437" mass="47094">MTDWDVIVIGGGPAGLMASVAAAAQNARVLLIDKGDKLGRKLMISGGGRCNVTNAKPLEELMKNIPGNGRFLFGALSRFNNTHIIEFFTGLGIALKEEDRGRMFPASDKAKSVVDALLGDIRRLGVTIRTNEAVECLLFDDESVTGVQLRTGEIIQASAVIVAAGGASVPATGSTGDAYPWAEEAGHVITELFPTAVPLTADNPYIKEAKLQGLSLQNIELTLWNPKGKKICVEEGDMLFTHFGISGPAALRVSHYVSVTQRKFGSIPLSVTIDIIPEKSISEIEQETLALMQAEPKKAVKNVLRTYVPERLLRTILEECGISEDTTYAHISRTTWTEFARLFKQFPVQVTGTLPLEQATVTGGGVSIKEIDPKSMQSKRKIGLFFAGEVLDVHAHTGGYNITVAFTTGHAAGYAAAHQALGVEDHFVPLKQKDKGR</sequence>
<dbReference type="InterPro" id="IPR036188">
    <property type="entry name" value="FAD/NAD-bd_sf"/>
</dbReference>
<dbReference type="Proteomes" id="UP000217696">
    <property type="component" value="Chromosome"/>
</dbReference>
<dbReference type="Gene3D" id="3.50.50.60">
    <property type="entry name" value="FAD/NAD(P)-binding domain"/>
    <property type="match status" value="1"/>
</dbReference>
<proteinExistence type="predicted"/>
<evidence type="ECO:0000313" key="7">
    <source>
        <dbReference type="Proteomes" id="UP000217696"/>
    </source>
</evidence>
<dbReference type="InterPro" id="IPR057661">
    <property type="entry name" value="RsdA/BaiN/AoA(So)_Rossmann"/>
</dbReference>
<keyword evidence="7" id="KW-1185">Reference proteome</keyword>
<dbReference type="NCBIfam" id="TIGR00275">
    <property type="entry name" value="aminoacetone oxidase family FAD-binding enzyme"/>
    <property type="match status" value="1"/>
</dbReference>
<dbReference type="Gene3D" id="1.10.8.260">
    <property type="entry name" value="HI0933 insert domain-like"/>
    <property type="match status" value="1"/>
</dbReference>
<dbReference type="PRINTS" id="PR00411">
    <property type="entry name" value="PNDRDTASEI"/>
</dbReference>
<evidence type="ECO:0000259" key="5">
    <source>
        <dbReference type="Pfam" id="PF22780"/>
    </source>
</evidence>
<reference evidence="6 7" key="1">
    <citation type="submission" date="2015-12" db="EMBL/GenBank/DDBJ databases">
        <title>Genome sequence of Aneurinibacillus soli.</title>
        <authorList>
            <person name="Lee J.S."/>
            <person name="Lee K.C."/>
            <person name="Kim K.K."/>
            <person name="Lee B.W."/>
        </authorList>
    </citation>
    <scope>NUCLEOTIDE SEQUENCE [LARGE SCALE GENOMIC DNA]</scope>
    <source>
        <strain evidence="6 7">CB4</strain>
    </source>
</reference>
<evidence type="ECO:0000259" key="4">
    <source>
        <dbReference type="Pfam" id="PF03486"/>
    </source>
</evidence>
<dbReference type="SUPFAM" id="SSF160996">
    <property type="entry name" value="HI0933 insert domain-like"/>
    <property type="match status" value="1"/>
</dbReference>
<dbReference type="Gene3D" id="2.40.30.10">
    <property type="entry name" value="Translation factors"/>
    <property type="match status" value="1"/>
</dbReference>
<keyword evidence="3" id="KW-0274">FAD</keyword>
<dbReference type="AlphaFoldDB" id="A0A0U5BF21"/>
<name>A0A0U5BF21_9BACL</name>
<dbReference type="PANTHER" id="PTHR42887">
    <property type="entry name" value="OS12G0638800 PROTEIN"/>
    <property type="match status" value="1"/>
</dbReference>
<accession>A0A0U5BF21</accession>